<dbReference type="PANTHER" id="PTHR45932:SF2">
    <property type="entry name" value="PATELLIN-4"/>
    <property type="match status" value="1"/>
</dbReference>
<accession>A0AAD6RVF7</accession>
<reference evidence="1 2" key="1">
    <citation type="journal article" date="2023" name="Mol. Ecol. Resour.">
        <title>Chromosome-level genome assembly of a triploid poplar Populus alba 'Berolinensis'.</title>
        <authorList>
            <person name="Chen S."/>
            <person name="Yu Y."/>
            <person name="Wang X."/>
            <person name="Wang S."/>
            <person name="Zhang T."/>
            <person name="Zhou Y."/>
            <person name="He R."/>
            <person name="Meng N."/>
            <person name="Wang Y."/>
            <person name="Liu W."/>
            <person name="Liu Z."/>
            <person name="Liu J."/>
            <person name="Guo Q."/>
            <person name="Huang H."/>
            <person name="Sederoff R.R."/>
            <person name="Wang G."/>
            <person name="Qu G."/>
            <person name="Chen S."/>
        </authorList>
    </citation>
    <scope>NUCLEOTIDE SEQUENCE [LARGE SCALE GENOMIC DNA]</scope>
    <source>
        <strain evidence="1">SC-2020</strain>
    </source>
</reference>
<organism evidence="1 2">
    <name type="scientific">Populus alba x Populus x berolinensis</name>
    <dbReference type="NCBI Taxonomy" id="444605"/>
    <lineage>
        <taxon>Eukaryota</taxon>
        <taxon>Viridiplantae</taxon>
        <taxon>Streptophyta</taxon>
        <taxon>Embryophyta</taxon>
        <taxon>Tracheophyta</taxon>
        <taxon>Spermatophyta</taxon>
        <taxon>Magnoliopsida</taxon>
        <taxon>eudicotyledons</taxon>
        <taxon>Gunneridae</taxon>
        <taxon>Pentapetalae</taxon>
        <taxon>rosids</taxon>
        <taxon>fabids</taxon>
        <taxon>Malpighiales</taxon>
        <taxon>Salicaceae</taxon>
        <taxon>Saliceae</taxon>
        <taxon>Populus</taxon>
    </lineage>
</organism>
<protein>
    <submittedName>
        <fullName evidence="1">Uncharacterized protein</fullName>
    </submittedName>
</protein>
<proteinExistence type="predicted"/>
<dbReference type="GO" id="GO:0008289">
    <property type="term" value="F:lipid binding"/>
    <property type="evidence" value="ECO:0007669"/>
    <property type="project" value="InterPro"/>
</dbReference>
<evidence type="ECO:0000313" key="2">
    <source>
        <dbReference type="Proteomes" id="UP001164929"/>
    </source>
</evidence>
<comment type="caution">
    <text evidence="1">The sequence shown here is derived from an EMBL/GenBank/DDBJ whole genome shotgun (WGS) entry which is preliminary data.</text>
</comment>
<sequence>MCYNIYGVFENEELYAKAFGDEEKRKQFLKMEISNIMEKDIHKCSILVLCFQRPAISFLSSKNQEQICRCIALPRPPETLLKLEPTLLWDLTVVGWELNYKGGICAK</sequence>
<evidence type="ECO:0000313" key="1">
    <source>
        <dbReference type="EMBL" id="KAJ7015704.1"/>
    </source>
</evidence>
<dbReference type="PANTHER" id="PTHR45932">
    <property type="entry name" value="PATELLIN-1"/>
    <property type="match status" value="1"/>
</dbReference>
<dbReference type="Proteomes" id="UP001164929">
    <property type="component" value="Chromosome 1"/>
</dbReference>
<gene>
    <name evidence="1" type="ORF">NC653_004872</name>
</gene>
<dbReference type="EMBL" id="JAQIZT010000001">
    <property type="protein sequence ID" value="KAJ7015704.1"/>
    <property type="molecule type" value="Genomic_DNA"/>
</dbReference>
<name>A0AAD6RVF7_9ROSI</name>
<dbReference type="AlphaFoldDB" id="A0AAD6RVF7"/>
<dbReference type="InterPro" id="IPR044834">
    <property type="entry name" value="PATL"/>
</dbReference>
<keyword evidence="2" id="KW-1185">Reference proteome</keyword>